<dbReference type="InterPro" id="IPR036397">
    <property type="entry name" value="RNaseH_sf"/>
</dbReference>
<dbReference type="InParanoid" id="E3MIW2"/>
<dbReference type="GO" id="GO:0003676">
    <property type="term" value="F:nucleic acid binding"/>
    <property type="evidence" value="ECO:0007669"/>
    <property type="project" value="InterPro"/>
</dbReference>
<evidence type="ECO:0000256" key="6">
    <source>
        <dbReference type="ARBA" id="ARBA00022918"/>
    </source>
</evidence>
<keyword evidence="5" id="KW-0378">Hydrolase</keyword>
<dbReference type="STRING" id="31234.E3MIW2"/>
<dbReference type="InterPro" id="IPR001584">
    <property type="entry name" value="Integrase_cat-core"/>
</dbReference>
<evidence type="ECO:0000313" key="10">
    <source>
        <dbReference type="Proteomes" id="UP000008281"/>
    </source>
</evidence>
<dbReference type="OrthoDB" id="8052801at2759"/>
<dbReference type="InterPro" id="IPR043128">
    <property type="entry name" value="Rev_trsase/Diguanyl_cyclase"/>
</dbReference>
<dbReference type="InterPro" id="IPR040676">
    <property type="entry name" value="DUF5641"/>
</dbReference>
<dbReference type="InterPro" id="IPR041588">
    <property type="entry name" value="Integrase_H2C2"/>
</dbReference>
<evidence type="ECO:0000256" key="4">
    <source>
        <dbReference type="ARBA" id="ARBA00022759"/>
    </source>
</evidence>
<evidence type="ECO:0000256" key="3">
    <source>
        <dbReference type="ARBA" id="ARBA00022722"/>
    </source>
</evidence>
<dbReference type="eggNOG" id="KOG0017">
    <property type="taxonomic scope" value="Eukaryota"/>
</dbReference>
<keyword evidence="1" id="KW-0808">Transferase</keyword>
<dbReference type="GO" id="GO:0042575">
    <property type="term" value="C:DNA polymerase complex"/>
    <property type="evidence" value="ECO:0007669"/>
    <property type="project" value="UniProtKB-ARBA"/>
</dbReference>
<sequence>MMVAFATSRYTTSFFQLTGFFIVIDNRSPKRMSSLTSRSQSPVPRSRKALSLPPEREVPRTGAKSRSRSRPTLTQSIVGPTKTVIKKSIGKAKELIEASKAKLTFFDDPQNKTLENIDAETLESTDKLVLKMKTAIQKITELSDFIERQFNKPEMRASPDRDAFLKEVTDALHDSGANEVLLDLNNGVNNLEYVLASCGRHPTEFDPYGTGAQEDDRLVEDNELGSGISDNVNVRQNNIQSTTVEQPSAIRTESQSSSGPITSSAARNISQMDYDYEAFDQLANGHKFMNLRLQEENRILRINADKHRRAHDEDVRRRTAQETENIDRVYSLQNELAQQPRGIMTLAQPHVEHSPMPNQALALHAARPQRITVQPSPIAASTPNNNVDTAQATMATRAQATMQMVSTSAGTRASVITNVEKHIETPILSAPVPFRSPLVVPQHNETPIANNTPNMHDIMQAIHSVAEHQKQIVHHNTSMIHELEQRMDARFQERAESIISKRSKRQQQQNSEGSESDYASRYEQGLASADSGDETDRPQEAQAPRPQTTRNRKKEVPKPKTTEPSAAGPQNTGVPADFMLKYLPKFDGTTDLDFFEHVYSKFVLSNSHFNAEAKYAILLNHITGPAKNCISLAKDSQIAIMTTFCSLKKVYGKINNRHSLISKLQKMPFHQTDPDAMRLDVVKIAGILQQLKDKGVPATDHMVSGAIGAKLPADFKKSLARYTVEIGEDNITHDQILDHISSEIEVITIEHTFTSQMNQPPMNELPESYAAIHYTNSNQSRTASAGQQSYKTANANNRDPVYVASQHPHEYTDPATNAKLEGYYAPGAKGVNLKLIHRTFPYTNEEDSKCAVCGGKHHIIRCPLPSTEFRNKIKQKGLCPICARKHEITKCVPRRSKHFFVPVTPTSLNKGIPADTGSKVSNPVSHADLPTAYYNNYCSEISPVCSTNLVSNNNVSFSAVPPRYFVADPTNITYFKNLVSEDCSEDKDPNELAMLLFTRFLARSPPHQVTTAIADCDNNRLTFLCLETSDGQHLLALSDSGASLSLIHEAKAKALSLPILKETQLTVQGFSSTTFARTKIFALNLSLYGTDKPLSIMIVGTPTLPNTKFAAPKCSSEDSQYIRSHRIDTQRVRTSAKYNGQKIDMILGNDLLSWISAQQQYRKHSLPSGRALEQTQLGILIHPVPKLDLWSPGHHPLQSDEYQSTINMANTILNSCEPEDAMTKLTYLVAQMYRVENLGIENITVSDDLKKTTLDLLVEFNKTVKFNKDGQLEVALPYNGNQVRLADNYAVAFKRLGSLLATLKRGTDLLEKYAKIIIDQEIAGYIEKVTPEMLKVKGPKYNIPHRCVVKEDSMTTKLRIVLDASSHAAGELSLNECLYAGTNMITPIFGILVRVRFPPIIVVADIEKAFHQVRLQPEFRNVTMFLWLKDVTAPATADNIQVYRFTRIPFGVASSPFQLAAYITFNLDNNPHDLNKEIKDNIYVDNCLFCVNDASEISAIIKDSKEIFQKMGMNLREYIVNHPETMQSLSPADRAQQSTIKLLGYTWNSIEDTLSVKIAQLNIDHPTKRDVASKMAETFDPLGLVSPILVPFKRLMQRIWNDDTNWKDPIPKELLHEWRALCNNYIDRAISLPRQLTTESGHSEIHLLMFSDASHDIYASVCYAYYIVDGRPPVVSLLASKNKIRPSKNENWTIPKLELLGIQCASNLACAIIAELRVNIASIKLFTDSACALYWILSEKNTRPWVGNRIKTIQENRNKMKECGIDTTIHHCPTKENPADFATRGMSTTELQNSKMWFEGPDFLKQDPGDWPCMIQGKVTCPAEFRDLVYSEIIDPETKKARKPLMERKKKVTTPAANKEAQTPSDTVMTTDIRVTRKGSFIPFYATKSLTKLTRIVVQILCSFSISLKNKSWESQVMKEFTKSDCPLHRAKVARLLIITEHYKDCEALDYKYPTDIEFKIDTQGIRRVHRRIESPVLPQEASEPIFIHNRHPLAQLIARETHEINGHLPETYTVSAIRTKYWIPKLGGILKNIIRECVECQKVNNFPFDYPYTKNLPKCRTTPSKPFSNVALDYLGPIMYRADDGRSAKKAYVLIYTCLNTRGAVLKVVPDGTAFRYIQTLKMIFGEVGVPKSIYSDNASTFKLSGEIINKDIKNADYSQSLVEYLARELINFKFITPLAPWQGGIYERVVKLVKTQITKECGARMYDYYSLQYVVSRAQSMVNNRPLIPHARSPGDMVALRPFDFINPGVLTEIPAESEDPNVLPRSTEATVRAHLDKMEAATERMWKLWSTGYLLHLRENMHKKKRCSLIKPEVGQVVIVVTKLVKRHKWPLGIITKVERSERDGQIRSAIVKVKGKLYSRAVCQLIPLELNPLNHLSTQAVKQADLAEDNNSFELPTPAILEDPDMRYAPVLFPKNDLPNIAEAEYNLPESNLPLNPITDKLESIGEPGEPDYEDFELLGNGVEDESIYQDPQRIIPAEAAEDDFAELPTGRVREYLSRKAKSMPINYVHITDASADAKNPSPPPPRECCQLYQRMFSVANLKVI</sequence>
<dbReference type="InterPro" id="IPR001969">
    <property type="entry name" value="Aspartic_peptidase_AS"/>
</dbReference>
<evidence type="ECO:0000256" key="2">
    <source>
        <dbReference type="ARBA" id="ARBA00022695"/>
    </source>
</evidence>
<evidence type="ECO:0000256" key="7">
    <source>
        <dbReference type="SAM" id="MobiDB-lite"/>
    </source>
</evidence>
<dbReference type="PANTHER" id="PTHR47331:SF1">
    <property type="entry name" value="GAG-LIKE PROTEIN"/>
    <property type="match status" value="1"/>
</dbReference>
<dbReference type="Gene3D" id="1.10.340.70">
    <property type="match status" value="1"/>
</dbReference>
<dbReference type="Pfam" id="PF00078">
    <property type="entry name" value="RVT_1"/>
    <property type="match status" value="1"/>
</dbReference>
<dbReference type="PANTHER" id="PTHR47331">
    <property type="entry name" value="PHD-TYPE DOMAIN-CONTAINING PROTEIN"/>
    <property type="match status" value="1"/>
</dbReference>
<dbReference type="GO" id="GO:0003964">
    <property type="term" value="F:RNA-directed DNA polymerase activity"/>
    <property type="evidence" value="ECO:0007669"/>
    <property type="project" value="UniProtKB-KW"/>
</dbReference>
<dbReference type="Pfam" id="PF05380">
    <property type="entry name" value="Peptidase_A17"/>
    <property type="match status" value="1"/>
</dbReference>
<feature type="region of interest" description="Disordered" evidence="7">
    <location>
        <begin position="499"/>
        <end position="573"/>
    </location>
</feature>
<dbReference type="HOGENOM" id="CLU_000781_0_0_1"/>
<dbReference type="InterPro" id="IPR043502">
    <property type="entry name" value="DNA/RNA_pol_sf"/>
</dbReference>
<feature type="domain" description="Integrase catalytic" evidence="8">
    <location>
        <begin position="2063"/>
        <end position="2244"/>
    </location>
</feature>
<evidence type="ECO:0000256" key="5">
    <source>
        <dbReference type="ARBA" id="ARBA00022801"/>
    </source>
</evidence>
<dbReference type="Gene3D" id="3.30.420.10">
    <property type="entry name" value="Ribonuclease H-like superfamily/Ribonuclease H"/>
    <property type="match status" value="1"/>
</dbReference>
<feature type="compositionally biased region" description="Polar residues" evidence="7">
    <location>
        <begin position="32"/>
        <end position="43"/>
    </location>
</feature>
<accession>E3MIW2</accession>
<dbReference type="Gene3D" id="3.30.70.270">
    <property type="match status" value="1"/>
</dbReference>
<evidence type="ECO:0000256" key="1">
    <source>
        <dbReference type="ARBA" id="ARBA00022679"/>
    </source>
</evidence>
<reference evidence="9" key="1">
    <citation type="submission" date="2007-07" db="EMBL/GenBank/DDBJ databases">
        <title>PCAP assembly of the Caenorhabditis remanei genome.</title>
        <authorList>
            <consortium name="The Caenorhabditis remanei Sequencing Consortium"/>
            <person name="Wilson R.K."/>
        </authorList>
    </citation>
    <scope>NUCLEOTIDE SEQUENCE [LARGE SCALE GENOMIC DNA]</scope>
    <source>
        <strain evidence="9">PB4641</strain>
    </source>
</reference>
<dbReference type="GO" id="GO:0004190">
    <property type="term" value="F:aspartic-type endopeptidase activity"/>
    <property type="evidence" value="ECO:0007669"/>
    <property type="project" value="InterPro"/>
</dbReference>
<evidence type="ECO:0000313" key="9">
    <source>
        <dbReference type="EMBL" id="EFP03450.1"/>
    </source>
</evidence>
<dbReference type="InterPro" id="IPR021109">
    <property type="entry name" value="Peptidase_aspartic_dom_sf"/>
</dbReference>
<keyword evidence="4" id="KW-0255">Endonuclease</keyword>
<dbReference type="Pfam" id="PF17921">
    <property type="entry name" value="Integrase_H2C2"/>
    <property type="match status" value="1"/>
</dbReference>
<keyword evidence="10" id="KW-1185">Reference proteome</keyword>
<organism evidence="10">
    <name type="scientific">Caenorhabditis remanei</name>
    <name type="common">Caenorhabditis vulgaris</name>
    <dbReference type="NCBI Taxonomy" id="31234"/>
    <lineage>
        <taxon>Eukaryota</taxon>
        <taxon>Metazoa</taxon>
        <taxon>Ecdysozoa</taxon>
        <taxon>Nematoda</taxon>
        <taxon>Chromadorea</taxon>
        <taxon>Rhabditida</taxon>
        <taxon>Rhabditina</taxon>
        <taxon>Rhabditomorpha</taxon>
        <taxon>Rhabditoidea</taxon>
        <taxon>Rhabditidae</taxon>
        <taxon>Peloderinae</taxon>
        <taxon>Caenorhabditis</taxon>
    </lineage>
</organism>
<dbReference type="PROSITE" id="PS50994">
    <property type="entry name" value="INTEGRASE"/>
    <property type="match status" value="1"/>
</dbReference>
<feature type="region of interest" description="Disordered" evidence="7">
    <location>
        <begin position="241"/>
        <end position="263"/>
    </location>
</feature>
<evidence type="ECO:0000259" key="8">
    <source>
        <dbReference type="PROSITE" id="PS50994"/>
    </source>
</evidence>
<dbReference type="Gene3D" id="2.40.70.10">
    <property type="entry name" value="Acid Proteases"/>
    <property type="match status" value="1"/>
</dbReference>
<dbReference type="SUPFAM" id="SSF53098">
    <property type="entry name" value="Ribonuclease H-like"/>
    <property type="match status" value="1"/>
</dbReference>
<dbReference type="GO" id="GO:0006508">
    <property type="term" value="P:proteolysis"/>
    <property type="evidence" value="ECO:0007669"/>
    <property type="project" value="InterPro"/>
</dbReference>
<name>E3MIW2_CAERE</name>
<keyword evidence="6" id="KW-0695">RNA-directed DNA polymerase</keyword>
<dbReference type="Proteomes" id="UP000008281">
    <property type="component" value="Unassembled WGS sequence"/>
</dbReference>
<dbReference type="Gene3D" id="3.10.10.10">
    <property type="entry name" value="HIV Type 1 Reverse Transcriptase, subunit A, domain 1"/>
    <property type="match status" value="1"/>
</dbReference>
<dbReference type="CDD" id="cd01644">
    <property type="entry name" value="RT_pepA17"/>
    <property type="match status" value="1"/>
</dbReference>
<dbReference type="Pfam" id="PF18701">
    <property type="entry name" value="DUF5641"/>
    <property type="match status" value="1"/>
</dbReference>
<feature type="region of interest" description="Disordered" evidence="7">
    <location>
        <begin position="32"/>
        <end position="77"/>
    </location>
</feature>
<keyword evidence="3" id="KW-0540">Nuclease</keyword>
<dbReference type="InterPro" id="IPR012337">
    <property type="entry name" value="RNaseH-like_sf"/>
</dbReference>
<dbReference type="InterPro" id="IPR000477">
    <property type="entry name" value="RT_dom"/>
</dbReference>
<dbReference type="SUPFAM" id="SSF56672">
    <property type="entry name" value="DNA/RNA polymerases"/>
    <property type="match status" value="1"/>
</dbReference>
<feature type="region of interest" description="Disordered" evidence="7">
    <location>
        <begin position="1841"/>
        <end position="1865"/>
    </location>
</feature>
<dbReference type="InterPro" id="IPR008042">
    <property type="entry name" value="Retrotrans_Pao"/>
</dbReference>
<dbReference type="GO" id="GO:0015074">
    <property type="term" value="P:DNA integration"/>
    <property type="evidence" value="ECO:0007669"/>
    <property type="project" value="InterPro"/>
</dbReference>
<dbReference type="PROSITE" id="PS00141">
    <property type="entry name" value="ASP_PROTEASE"/>
    <property type="match status" value="1"/>
</dbReference>
<proteinExistence type="predicted"/>
<dbReference type="EMBL" id="DS268449">
    <property type="protein sequence ID" value="EFP03450.1"/>
    <property type="molecule type" value="Genomic_DNA"/>
</dbReference>
<dbReference type="GO" id="GO:0004519">
    <property type="term" value="F:endonuclease activity"/>
    <property type="evidence" value="ECO:0007669"/>
    <property type="project" value="UniProtKB-KW"/>
</dbReference>
<keyword evidence="2" id="KW-0548">Nucleotidyltransferase</keyword>
<protein>
    <recommendedName>
        <fullName evidence="8">Integrase catalytic domain-containing protein</fullName>
    </recommendedName>
</protein>
<gene>
    <name evidence="9" type="ORF">CRE_09558</name>
</gene>